<reference evidence="1 2" key="1">
    <citation type="submission" date="2020-02" db="EMBL/GenBank/DDBJ databases">
        <title>A chromosome-scale genome assembly of the black bullhead catfish (Ameiurus melas).</title>
        <authorList>
            <person name="Wen M."/>
            <person name="Zham M."/>
            <person name="Cabau C."/>
            <person name="Klopp C."/>
            <person name="Donnadieu C."/>
            <person name="Roques C."/>
            <person name="Bouchez O."/>
            <person name="Lampietro C."/>
            <person name="Jouanno E."/>
            <person name="Herpin A."/>
            <person name="Louis A."/>
            <person name="Berthelot C."/>
            <person name="Parey E."/>
            <person name="Roest-Crollius H."/>
            <person name="Braasch I."/>
            <person name="Postlethwait J."/>
            <person name="Robinson-Rechavi M."/>
            <person name="Echchiki A."/>
            <person name="Begum T."/>
            <person name="Montfort J."/>
            <person name="Schartl M."/>
            <person name="Bobe J."/>
            <person name="Guiguen Y."/>
        </authorList>
    </citation>
    <scope>NUCLEOTIDE SEQUENCE [LARGE SCALE GENOMIC DNA]</scope>
    <source>
        <strain evidence="1">M_S1</strain>
        <tissue evidence="1">Blood</tissue>
    </source>
</reference>
<sequence length="58" mass="6581">MVGPFNSARGPAGARTDHVHCSQYYKSKLHLLWMQEEDLRMENEGQKSLVLLHAPESS</sequence>
<comment type="caution">
    <text evidence="1">The sequence shown here is derived from an EMBL/GenBank/DDBJ whole genome shotgun (WGS) entry which is preliminary data.</text>
</comment>
<dbReference type="AlphaFoldDB" id="A0A7J6AYD9"/>
<gene>
    <name evidence="1" type="ORF">AMELA_G00073460</name>
</gene>
<organism evidence="1 2">
    <name type="scientific">Ameiurus melas</name>
    <name type="common">Black bullhead</name>
    <name type="synonym">Silurus melas</name>
    <dbReference type="NCBI Taxonomy" id="219545"/>
    <lineage>
        <taxon>Eukaryota</taxon>
        <taxon>Metazoa</taxon>
        <taxon>Chordata</taxon>
        <taxon>Craniata</taxon>
        <taxon>Vertebrata</taxon>
        <taxon>Euteleostomi</taxon>
        <taxon>Actinopterygii</taxon>
        <taxon>Neopterygii</taxon>
        <taxon>Teleostei</taxon>
        <taxon>Ostariophysi</taxon>
        <taxon>Siluriformes</taxon>
        <taxon>Ictaluridae</taxon>
        <taxon>Ameiurus</taxon>
    </lineage>
</organism>
<name>A0A7J6AYD9_AMEME</name>
<dbReference type="Proteomes" id="UP000593565">
    <property type="component" value="Unassembled WGS sequence"/>
</dbReference>
<proteinExistence type="predicted"/>
<feature type="non-terminal residue" evidence="1">
    <location>
        <position position="58"/>
    </location>
</feature>
<accession>A0A7J6AYD9</accession>
<dbReference type="EMBL" id="JAAGNN010000006">
    <property type="protein sequence ID" value="KAF4087686.1"/>
    <property type="molecule type" value="Genomic_DNA"/>
</dbReference>
<evidence type="ECO:0000313" key="1">
    <source>
        <dbReference type="EMBL" id="KAF4087686.1"/>
    </source>
</evidence>
<keyword evidence="2" id="KW-1185">Reference proteome</keyword>
<protein>
    <submittedName>
        <fullName evidence="1">Uncharacterized protein</fullName>
    </submittedName>
</protein>
<evidence type="ECO:0000313" key="2">
    <source>
        <dbReference type="Proteomes" id="UP000593565"/>
    </source>
</evidence>